<keyword evidence="9" id="KW-0378">Hydrolase</keyword>
<protein>
    <recommendedName>
        <fullName evidence="4">ribonuclease Z</fullName>
        <ecNumber evidence="4">3.1.26.11</ecNumber>
    </recommendedName>
</protein>
<evidence type="ECO:0000256" key="1">
    <source>
        <dbReference type="ARBA" id="ARBA00000402"/>
    </source>
</evidence>
<dbReference type="RefSeq" id="XP_008613351.1">
    <property type="nucleotide sequence ID" value="XM_008615129.1"/>
</dbReference>
<dbReference type="InterPro" id="IPR027794">
    <property type="entry name" value="tRNase_Z_dom"/>
</dbReference>
<dbReference type="InterPro" id="IPR047151">
    <property type="entry name" value="RNZ2-like"/>
</dbReference>
<dbReference type="PANTHER" id="PTHR12553">
    <property type="entry name" value="ZINC PHOSPHODIESTERASE ELAC PROTEIN 2"/>
    <property type="match status" value="1"/>
</dbReference>
<dbReference type="eggNOG" id="KOG2121">
    <property type="taxonomic scope" value="Eukaryota"/>
</dbReference>
<dbReference type="SUPFAM" id="SSF56281">
    <property type="entry name" value="Metallo-hydrolase/oxidoreductase"/>
    <property type="match status" value="2"/>
</dbReference>
<keyword evidence="15" id="KW-1185">Reference proteome</keyword>
<evidence type="ECO:0000256" key="9">
    <source>
        <dbReference type="ARBA" id="ARBA00022801"/>
    </source>
</evidence>
<feature type="region of interest" description="Disordered" evidence="11">
    <location>
        <begin position="256"/>
        <end position="289"/>
    </location>
</feature>
<dbReference type="Proteomes" id="UP000030762">
    <property type="component" value="Unassembled WGS sequence"/>
</dbReference>
<comment type="similarity">
    <text evidence="3">Belongs to the RNase Z family.</text>
</comment>
<dbReference type="VEuPathDB" id="FungiDB:SDRG_09212"/>
<dbReference type="GO" id="GO:0046872">
    <property type="term" value="F:metal ion binding"/>
    <property type="evidence" value="ECO:0007669"/>
    <property type="project" value="UniProtKB-KW"/>
</dbReference>
<dbReference type="Gene3D" id="3.60.15.10">
    <property type="entry name" value="Ribonuclease Z/Hydroxyacylglutathione hydrolase-like"/>
    <property type="match status" value="2"/>
</dbReference>
<keyword evidence="5" id="KW-0819">tRNA processing</keyword>
<comment type="cofactor">
    <cofactor evidence="2">
        <name>Zn(2+)</name>
        <dbReference type="ChEBI" id="CHEBI:29105"/>
    </cofactor>
</comment>
<dbReference type="OMA" id="DGFVHPM"/>
<feature type="domain" description="tRNase Z endonuclease" evidence="13">
    <location>
        <begin position="41"/>
        <end position="72"/>
    </location>
</feature>
<dbReference type="FunCoup" id="T0RLN9">
    <property type="interactions" value="380"/>
</dbReference>
<accession>T0RLN9</accession>
<dbReference type="STRING" id="1156394.T0RLN9"/>
<keyword evidence="7" id="KW-0479">Metal-binding</keyword>
<evidence type="ECO:0000313" key="15">
    <source>
        <dbReference type="Proteomes" id="UP000030762"/>
    </source>
</evidence>
<keyword evidence="8" id="KW-0255">Endonuclease</keyword>
<evidence type="ECO:0000256" key="10">
    <source>
        <dbReference type="ARBA" id="ARBA00022833"/>
    </source>
</evidence>
<dbReference type="AlphaFoldDB" id="T0RLN9"/>
<evidence type="ECO:0000256" key="3">
    <source>
        <dbReference type="ARBA" id="ARBA00007823"/>
    </source>
</evidence>
<feature type="compositionally biased region" description="Basic and acidic residues" evidence="11">
    <location>
        <begin position="339"/>
        <end position="354"/>
    </location>
</feature>
<name>T0RLN9_SAPDV</name>
<evidence type="ECO:0000256" key="8">
    <source>
        <dbReference type="ARBA" id="ARBA00022759"/>
    </source>
</evidence>
<dbReference type="Pfam" id="PF12706">
    <property type="entry name" value="Lactamase_B_2"/>
    <property type="match status" value="1"/>
</dbReference>
<dbReference type="EMBL" id="JH767160">
    <property type="protein sequence ID" value="EQC33228.1"/>
    <property type="molecule type" value="Genomic_DNA"/>
</dbReference>
<sequence>MAAPLSVSLNVLGTGSDGTEGSLVFSITKHGVYSDDATVVRRYMFNCGEGTQRLCGETGIKLGSLNSMFLTRLDPMNAAGIPGMILALGTCGAPRLDVVGPRGTHRYLTSTASFAKRQYPSLHCAEVGSSDGPTAPSHVAFKEHTPDTLFVDDPYVRVLPLAASLDRLPTAKGTCRLCRHAPPPPAPKPTTAPTPIARDMRVSSAETKFLEWLTAFYAAKDPSKVPYIAVIANKYKGRYDDLRSMLEAKYGVFELPASESSSSSSDDDDDESTDKNEEDAKTVASDDEQPETIETWLRAFYLVHNPAMIPRMASVLRTYEGRDEHLKTMLQTKYAAKRPAPDTSHESECKKTKTTEAAPDRAVFVPPAPTDASPPVDDVLFYILEFKGALPSVVWLVDLPSASWLPFLSYHFTACAAHRPSLVVHFTKSSIAVHPTYTQWVDAHSGSATRHLLFDGAVLSTYDAGRLGFAFTASAQHRLSLFEKAPGLFPLSPAFRSVANAAETHLQLRVKAPSTPASYIFTVAQPGMTYLLRAAKAHQTVGFSYAPSSWTLPTSAMAVPPPPADGHTITFLGTGSAAPSKLRNSSAIYLEYAPYAGMLIDCGEGTYGQLWRQFGTETRARIRDLSCIWLSHKHADHHCGLVRVLYERSLCNARAPLLVIAPDDILQYVTQWRQAWAAPHNVHFVSITAFNQHGHPSRLSFLQRTGFRDLYSVPVQHCYDAYGLILVLADGTKLVYSGDTRPCARLVSQGMHADVLIHEATFEDAMLDDAVKKKHSTVGEAIQVGHDMRARTTLLTHFSQRYPSLPPRASSGVDAAVGFAFDGMRVSLSQRGLADLAAFMRSLAP</sequence>
<dbReference type="InterPro" id="IPR036866">
    <property type="entry name" value="RibonucZ/Hydroxyglut_hydro"/>
</dbReference>
<evidence type="ECO:0000259" key="13">
    <source>
        <dbReference type="Pfam" id="PF13691"/>
    </source>
</evidence>
<evidence type="ECO:0000256" key="11">
    <source>
        <dbReference type="SAM" id="MobiDB-lite"/>
    </source>
</evidence>
<evidence type="ECO:0000256" key="2">
    <source>
        <dbReference type="ARBA" id="ARBA00001947"/>
    </source>
</evidence>
<reference evidence="14 15" key="1">
    <citation type="submission" date="2012-04" db="EMBL/GenBank/DDBJ databases">
        <title>The Genome Sequence of Saprolegnia declina VS20.</title>
        <authorList>
            <consortium name="The Broad Institute Genome Sequencing Platform"/>
            <person name="Russ C."/>
            <person name="Nusbaum C."/>
            <person name="Tyler B."/>
            <person name="van West P."/>
            <person name="Dieguez-Uribeondo J."/>
            <person name="de Bruijn I."/>
            <person name="Tripathy S."/>
            <person name="Jiang R."/>
            <person name="Young S.K."/>
            <person name="Zeng Q."/>
            <person name="Gargeya S."/>
            <person name="Fitzgerald M."/>
            <person name="Haas B."/>
            <person name="Abouelleil A."/>
            <person name="Alvarado L."/>
            <person name="Arachchi H.M."/>
            <person name="Berlin A."/>
            <person name="Chapman S.B."/>
            <person name="Goldberg J."/>
            <person name="Griggs A."/>
            <person name="Gujja S."/>
            <person name="Hansen M."/>
            <person name="Howarth C."/>
            <person name="Imamovic A."/>
            <person name="Larimer J."/>
            <person name="McCowen C."/>
            <person name="Montmayeur A."/>
            <person name="Murphy C."/>
            <person name="Neiman D."/>
            <person name="Pearson M."/>
            <person name="Priest M."/>
            <person name="Roberts A."/>
            <person name="Saif S."/>
            <person name="Shea T."/>
            <person name="Sisk P."/>
            <person name="Sykes S."/>
            <person name="Wortman J."/>
            <person name="Nusbaum C."/>
            <person name="Birren B."/>
        </authorList>
    </citation>
    <scope>NUCLEOTIDE SEQUENCE [LARGE SCALE GENOMIC DNA]</scope>
    <source>
        <strain evidence="14 15">VS20</strain>
    </source>
</reference>
<keyword evidence="6" id="KW-0540">Nuclease</keyword>
<dbReference type="InParanoid" id="T0RLN9"/>
<dbReference type="InterPro" id="IPR001279">
    <property type="entry name" value="Metallo-B-lactamas"/>
</dbReference>
<proteinExistence type="inferred from homology"/>
<dbReference type="GO" id="GO:0005739">
    <property type="term" value="C:mitochondrion"/>
    <property type="evidence" value="ECO:0007669"/>
    <property type="project" value="TreeGrafter"/>
</dbReference>
<dbReference type="GO" id="GO:0042781">
    <property type="term" value="F:3'-tRNA processing endoribonuclease activity"/>
    <property type="evidence" value="ECO:0007669"/>
    <property type="project" value="UniProtKB-EC"/>
</dbReference>
<dbReference type="OrthoDB" id="527344at2759"/>
<evidence type="ECO:0000259" key="12">
    <source>
        <dbReference type="Pfam" id="PF12706"/>
    </source>
</evidence>
<evidence type="ECO:0000256" key="5">
    <source>
        <dbReference type="ARBA" id="ARBA00022694"/>
    </source>
</evidence>
<dbReference type="CDD" id="cd07718">
    <property type="entry name" value="RNaseZ_ELAC1_ELAC2-C-term-like_MBL-fold"/>
    <property type="match status" value="1"/>
</dbReference>
<evidence type="ECO:0000313" key="14">
    <source>
        <dbReference type="EMBL" id="EQC33228.1"/>
    </source>
</evidence>
<evidence type="ECO:0000256" key="6">
    <source>
        <dbReference type="ARBA" id="ARBA00022722"/>
    </source>
</evidence>
<feature type="region of interest" description="Disordered" evidence="11">
    <location>
        <begin position="333"/>
        <end position="355"/>
    </location>
</feature>
<dbReference type="EC" id="3.1.26.11" evidence="4"/>
<gene>
    <name evidence="14" type="ORF">SDRG_09212</name>
</gene>
<dbReference type="GeneID" id="19949939"/>
<dbReference type="PANTHER" id="PTHR12553:SF70">
    <property type="entry name" value="RIBONUCLEASE Z"/>
    <property type="match status" value="1"/>
</dbReference>
<evidence type="ECO:0000256" key="4">
    <source>
        <dbReference type="ARBA" id="ARBA00012477"/>
    </source>
</evidence>
<feature type="domain" description="Metallo-beta-lactamase" evidence="12">
    <location>
        <begin position="599"/>
        <end position="798"/>
    </location>
</feature>
<keyword evidence="10" id="KW-0862">Zinc</keyword>
<dbReference type="Pfam" id="PF13691">
    <property type="entry name" value="Lactamase_B_4"/>
    <property type="match status" value="1"/>
</dbReference>
<organism evidence="14 15">
    <name type="scientific">Saprolegnia diclina (strain VS20)</name>
    <dbReference type="NCBI Taxonomy" id="1156394"/>
    <lineage>
        <taxon>Eukaryota</taxon>
        <taxon>Sar</taxon>
        <taxon>Stramenopiles</taxon>
        <taxon>Oomycota</taxon>
        <taxon>Saprolegniomycetes</taxon>
        <taxon>Saprolegniales</taxon>
        <taxon>Saprolegniaceae</taxon>
        <taxon>Saprolegnia</taxon>
    </lineage>
</organism>
<dbReference type="GO" id="GO:1990180">
    <property type="term" value="P:mitochondrial tRNA 3'-end processing"/>
    <property type="evidence" value="ECO:0007669"/>
    <property type="project" value="TreeGrafter"/>
</dbReference>
<comment type="catalytic activity">
    <reaction evidence="1">
        <text>Endonucleolytic cleavage of RNA, removing extra 3' nucleotides from tRNA precursor, generating 3' termini of tRNAs. A 3'-hydroxy group is left at the tRNA terminus and a 5'-phosphoryl group is left at the trailer molecule.</text>
        <dbReference type="EC" id="3.1.26.11"/>
    </reaction>
</comment>
<evidence type="ECO:0000256" key="7">
    <source>
        <dbReference type="ARBA" id="ARBA00022723"/>
    </source>
</evidence>